<gene>
    <name evidence="1" type="ORF">HS088_TW07G00249</name>
</gene>
<keyword evidence="2" id="KW-1185">Reference proteome</keyword>
<evidence type="ECO:0000313" key="2">
    <source>
        <dbReference type="Proteomes" id="UP000593562"/>
    </source>
</evidence>
<sequence>MAAYIPTESVGRGERGSTLLGTPTESDLEFVRNEEARNYIRQFNPHPRQPLHKVFQHVNPLAIDLVDRMLTFDPTKRITENLLSHGSQQTWLQDNVGKISYIVAFWMDALFGRQLGRVVV</sequence>
<keyword evidence="1" id="KW-0418">Kinase</keyword>
<protein>
    <submittedName>
        <fullName evidence="1">Mitogen-activated protein kinase 3</fullName>
    </submittedName>
</protein>
<comment type="caution">
    <text evidence="1">The sequence shown here is derived from an EMBL/GenBank/DDBJ whole genome shotgun (WGS) entry which is preliminary data.</text>
</comment>
<organism evidence="1 2">
    <name type="scientific">Tripterygium wilfordii</name>
    <name type="common">Thunder God vine</name>
    <dbReference type="NCBI Taxonomy" id="458696"/>
    <lineage>
        <taxon>Eukaryota</taxon>
        <taxon>Viridiplantae</taxon>
        <taxon>Streptophyta</taxon>
        <taxon>Embryophyta</taxon>
        <taxon>Tracheophyta</taxon>
        <taxon>Spermatophyta</taxon>
        <taxon>Magnoliopsida</taxon>
        <taxon>eudicotyledons</taxon>
        <taxon>Gunneridae</taxon>
        <taxon>Pentapetalae</taxon>
        <taxon>rosids</taxon>
        <taxon>fabids</taxon>
        <taxon>Celastrales</taxon>
        <taxon>Celastraceae</taxon>
        <taxon>Tripterygium</taxon>
    </lineage>
</organism>
<dbReference type="SUPFAM" id="SSF56112">
    <property type="entry name" value="Protein kinase-like (PK-like)"/>
    <property type="match status" value="1"/>
</dbReference>
<dbReference type="InParanoid" id="A0A7J7DEC0"/>
<evidence type="ECO:0000313" key="1">
    <source>
        <dbReference type="EMBL" id="KAF5744672.1"/>
    </source>
</evidence>
<accession>A0A7J7DEC0</accession>
<name>A0A7J7DEC0_TRIWF</name>
<dbReference type="EMBL" id="JAAARO010000007">
    <property type="protein sequence ID" value="KAF5744672.1"/>
    <property type="molecule type" value="Genomic_DNA"/>
</dbReference>
<dbReference type="Gene3D" id="1.10.510.10">
    <property type="entry name" value="Transferase(Phosphotransferase) domain 1"/>
    <property type="match status" value="1"/>
</dbReference>
<keyword evidence="1" id="KW-0808">Transferase</keyword>
<dbReference type="InterPro" id="IPR011009">
    <property type="entry name" value="Kinase-like_dom_sf"/>
</dbReference>
<proteinExistence type="predicted"/>
<dbReference type="AlphaFoldDB" id="A0A7J7DEC0"/>
<reference evidence="1 2" key="1">
    <citation type="journal article" date="2020" name="Nat. Commun.">
        <title>Genome of Tripterygium wilfordii and identification of cytochrome P450 involved in triptolide biosynthesis.</title>
        <authorList>
            <person name="Tu L."/>
            <person name="Su P."/>
            <person name="Zhang Z."/>
            <person name="Gao L."/>
            <person name="Wang J."/>
            <person name="Hu T."/>
            <person name="Zhou J."/>
            <person name="Zhang Y."/>
            <person name="Zhao Y."/>
            <person name="Liu Y."/>
            <person name="Song Y."/>
            <person name="Tong Y."/>
            <person name="Lu Y."/>
            <person name="Yang J."/>
            <person name="Xu C."/>
            <person name="Jia M."/>
            <person name="Peters R.J."/>
            <person name="Huang L."/>
            <person name="Gao W."/>
        </authorList>
    </citation>
    <scope>NUCLEOTIDE SEQUENCE [LARGE SCALE GENOMIC DNA]</scope>
    <source>
        <strain evidence="2">cv. XIE 37</strain>
        <tissue evidence="1">Leaf</tissue>
    </source>
</reference>
<dbReference type="Proteomes" id="UP000593562">
    <property type="component" value="Unassembled WGS sequence"/>
</dbReference>
<dbReference type="GO" id="GO:0016301">
    <property type="term" value="F:kinase activity"/>
    <property type="evidence" value="ECO:0007669"/>
    <property type="project" value="UniProtKB-KW"/>
</dbReference>